<evidence type="ECO:0000256" key="1">
    <source>
        <dbReference type="SAM" id="MobiDB-lite"/>
    </source>
</evidence>
<evidence type="ECO:0000313" key="3">
    <source>
        <dbReference type="EMBL" id="MBU9738652.1"/>
    </source>
</evidence>
<feature type="compositionally biased region" description="Polar residues" evidence="1">
    <location>
        <begin position="21"/>
        <end position="30"/>
    </location>
</feature>
<dbReference type="Pfam" id="PF14080">
    <property type="entry name" value="DUF4261"/>
    <property type="match status" value="1"/>
</dbReference>
<name>A0A949K8U1_9FIRM</name>
<comment type="caution">
    <text evidence="3">The sequence shown here is derived from an EMBL/GenBank/DDBJ whole genome shotgun (WGS) entry which is preliminary data.</text>
</comment>
<sequence length="283" mass="31331">MTRGKEQQSEEEDGRQEETAPENQDQTGHSGSFLGFVLLDECSLQADQLKAELLQEWGIQVEEDEEAEGESSDDDTSPDHDSYVWNIGNMIAAVSLMPAPVPDDEAVQNAANNYMWPEAVETAGKHTAHLLVAVMNQGESPIDAGNLFVKLCCVCLKQEHAIGLYTSGTVFQPQFYLEAAQMLKDGGLPVLNLIYFGLYQGEHGMCGYTYGMTAFGREEIEVLDSEADFQQIREFLFNVVYYCLDSGVELHDGETIGFTEDQKLRISRSEGAAVEGYSLKINL</sequence>
<feature type="compositionally biased region" description="Acidic residues" evidence="1">
    <location>
        <begin position="62"/>
        <end position="76"/>
    </location>
</feature>
<dbReference type="EMBL" id="JAHQCW010000039">
    <property type="protein sequence ID" value="MBU9738652.1"/>
    <property type="molecule type" value="Genomic_DNA"/>
</dbReference>
<keyword evidence="4" id="KW-1185">Reference proteome</keyword>
<proteinExistence type="predicted"/>
<evidence type="ECO:0000259" key="2">
    <source>
        <dbReference type="Pfam" id="PF14080"/>
    </source>
</evidence>
<protein>
    <submittedName>
        <fullName evidence="3">DUF4261 domain-containing protein</fullName>
    </submittedName>
</protein>
<accession>A0A949K8U1</accession>
<feature type="region of interest" description="Disordered" evidence="1">
    <location>
        <begin position="1"/>
        <end position="32"/>
    </location>
</feature>
<feature type="domain" description="DUF4261" evidence="2">
    <location>
        <begin position="208"/>
        <end position="282"/>
    </location>
</feature>
<dbReference type="AlphaFoldDB" id="A0A949K8U1"/>
<organism evidence="3 4">
    <name type="scientific">Diplocloster agilis</name>
    <dbReference type="NCBI Taxonomy" id="2850323"/>
    <lineage>
        <taxon>Bacteria</taxon>
        <taxon>Bacillati</taxon>
        <taxon>Bacillota</taxon>
        <taxon>Clostridia</taxon>
        <taxon>Lachnospirales</taxon>
        <taxon>Lachnospiraceae</taxon>
        <taxon>Diplocloster</taxon>
    </lineage>
</organism>
<reference evidence="3" key="1">
    <citation type="submission" date="2021-06" db="EMBL/GenBank/DDBJ databases">
        <title>Description of novel taxa of the family Lachnospiraceae.</title>
        <authorList>
            <person name="Chaplin A.V."/>
            <person name="Sokolova S.R."/>
            <person name="Pikina A.P."/>
            <person name="Korzhanova M."/>
            <person name="Belova V."/>
            <person name="Korostin D."/>
            <person name="Efimov B.A."/>
        </authorList>
    </citation>
    <scope>NUCLEOTIDE SEQUENCE</scope>
    <source>
        <strain evidence="3">ASD5720</strain>
    </source>
</reference>
<feature type="region of interest" description="Disordered" evidence="1">
    <location>
        <begin position="62"/>
        <end position="81"/>
    </location>
</feature>
<gene>
    <name evidence="3" type="ORF">KTH89_19095</name>
</gene>
<dbReference type="Proteomes" id="UP000712157">
    <property type="component" value="Unassembled WGS sequence"/>
</dbReference>
<dbReference type="InterPro" id="IPR025357">
    <property type="entry name" value="DUF4261"/>
</dbReference>
<evidence type="ECO:0000313" key="4">
    <source>
        <dbReference type="Proteomes" id="UP000712157"/>
    </source>
</evidence>